<evidence type="ECO:0000256" key="5">
    <source>
        <dbReference type="SAM" id="SignalP"/>
    </source>
</evidence>
<dbReference type="PANTHER" id="PTHR30061:SF50">
    <property type="entry name" value="MALTOSE_MALTODEXTRIN-BINDING PERIPLASMIC PROTEIN"/>
    <property type="match status" value="1"/>
</dbReference>
<dbReference type="PROSITE" id="PS51257">
    <property type="entry name" value="PROKAR_LIPOPROTEIN"/>
    <property type="match status" value="1"/>
</dbReference>
<feature type="region of interest" description="Disordered" evidence="4">
    <location>
        <begin position="36"/>
        <end position="64"/>
    </location>
</feature>
<dbReference type="EMBL" id="VXPY01000093">
    <property type="protein sequence ID" value="MYD91251.1"/>
    <property type="molecule type" value="Genomic_DNA"/>
</dbReference>
<comment type="similarity">
    <text evidence="1">Belongs to the bacterial solute-binding protein 1 family.</text>
</comment>
<dbReference type="SUPFAM" id="SSF53850">
    <property type="entry name" value="Periplasmic binding protein-like II"/>
    <property type="match status" value="1"/>
</dbReference>
<feature type="chain" id="PRO_5025522379" evidence="5">
    <location>
        <begin position="30"/>
        <end position="436"/>
    </location>
</feature>
<proteinExistence type="inferred from homology"/>
<comment type="caution">
    <text evidence="6">The sequence shown here is derived from an EMBL/GenBank/DDBJ whole genome shotgun (WGS) entry which is preliminary data.</text>
</comment>
<dbReference type="GO" id="GO:0055052">
    <property type="term" value="C:ATP-binding cassette (ABC) transporter complex, substrate-binding subunit-containing"/>
    <property type="evidence" value="ECO:0007669"/>
    <property type="project" value="TreeGrafter"/>
</dbReference>
<name>A0A6B1DVC0_9CHLR</name>
<dbReference type="InterPro" id="IPR006059">
    <property type="entry name" value="SBP"/>
</dbReference>
<evidence type="ECO:0000256" key="1">
    <source>
        <dbReference type="ARBA" id="ARBA00008520"/>
    </source>
</evidence>
<evidence type="ECO:0000256" key="2">
    <source>
        <dbReference type="ARBA" id="ARBA00022448"/>
    </source>
</evidence>
<dbReference type="AlphaFoldDB" id="A0A6B1DVC0"/>
<dbReference type="GO" id="GO:0015768">
    <property type="term" value="P:maltose transport"/>
    <property type="evidence" value="ECO:0007669"/>
    <property type="project" value="TreeGrafter"/>
</dbReference>
<dbReference type="Pfam" id="PF13416">
    <property type="entry name" value="SBP_bac_8"/>
    <property type="match status" value="1"/>
</dbReference>
<reference evidence="6" key="1">
    <citation type="submission" date="2019-09" db="EMBL/GenBank/DDBJ databases">
        <title>Characterisation of the sponge microbiome using genome-centric metagenomics.</title>
        <authorList>
            <person name="Engelberts J.P."/>
            <person name="Robbins S.J."/>
            <person name="De Goeij J.M."/>
            <person name="Aranda M."/>
            <person name="Bell S.C."/>
            <person name="Webster N.S."/>
        </authorList>
    </citation>
    <scope>NUCLEOTIDE SEQUENCE</scope>
    <source>
        <strain evidence="6">SB0662_bin_9</strain>
    </source>
</reference>
<feature type="signal peptide" evidence="5">
    <location>
        <begin position="1"/>
        <end position="29"/>
    </location>
</feature>
<accession>A0A6B1DVC0</accession>
<gene>
    <name evidence="6" type="ORF">F4Y08_13095</name>
</gene>
<organism evidence="6">
    <name type="scientific">Caldilineaceae bacterium SB0662_bin_9</name>
    <dbReference type="NCBI Taxonomy" id="2605258"/>
    <lineage>
        <taxon>Bacteria</taxon>
        <taxon>Bacillati</taxon>
        <taxon>Chloroflexota</taxon>
        <taxon>Caldilineae</taxon>
        <taxon>Caldilineales</taxon>
        <taxon>Caldilineaceae</taxon>
    </lineage>
</organism>
<keyword evidence="3 5" id="KW-0732">Signal</keyword>
<sequence length="436" mass="46882">MMLSQGRFGRALRAAARLILPVALGLVLAACVEEPAPGPTPESTPTHAAPATATPLPTPTSTPEPELGLAGDIVLWHSWNGEDLKILRSMLDRLQSDHPDLYLDAVHVGPSEVRQRLLDAILAGNGPSLLLAPISRYPDLASEDLVQPLNGYMDLVQEADLLSSAWYGNTIASSLVALPAWVETVALYVNTDLIAPNEVPRTLDDLLVQANLSDTPLLGLYISPFHLGWGFPAYGAVMLDAGYRVVLDQQPGAEAWLTWLREANLSGGIWFSQDYAELQRAFRHGELPMIIDGSWTLDSFVPALGDSLRVLSIPDGPAGPARPFVNSESFFVIAGQSPRDTDASVMAALALIELAADSPHTTRGLPAAQRESEADSRAARELKALLEQTVPMHVGPGAKVIWDLAQIMFERALAGQEPPADLVARFALLANEQTSR</sequence>
<dbReference type="GO" id="GO:1901982">
    <property type="term" value="F:maltose binding"/>
    <property type="evidence" value="ECO:0007669"/>
    <property type="project" value="TreeGrafter"/>
</dbReference>
<dbReference type="PANTHER" id="PTHR30061">
    <property type="entry name" value="MALTOSE-BINDING PERIPLASMIC PROTEIN"/>
    <property type="match status" value="1"/>
</dbReference>
<dbReference type="Gene3D" id="3.40.190.10">
    <property type="entry name" value="Periplasmic binding protein-like II"/>
    <property type="match status" value="1"/>
</dbReference>
<evidence type="ECO:0000256" key="3">
    <source>
        <dbReference type="ARBA" id="ARBA00022729"/>
    </source>
</evidence>
<keyword evidence="2" id="KW-0813">Transport</keyword>
<feature type="compositionally biased region" description="Low complexity" evidence="4">
    <location>
        <begin position="43"/>
        <end position="55"/>
    </location>
</feature>
<evidence type="ECO:0000256" key="4">
    <source>
        <dbReference type="SAM" id="MobiDB-lite"/>
    </source>
</evidence>
<evidence type="ECO:0000313" key="6">
    <source>
        <dbReference type="EMBL" id="MYD91251.1"/>
    </source>
</evidence>
<protein>
    <submittedName>
        <fullName evidence="6">Extracellular solute-binding protein</fullName>
    </submittedName>
</protein>
<dbReference type="GO" id="GO:0042956">
    <property type="term" value="P:maltodextrin transmembrane transport"/>
    <property type="evidence" value="ECO:0007669"/>
    <property type="project" value="TreeGrafter"/>
</dbReference>